<dbReference type="GO" id="GO:0020037">
    <property type="term" value="F:heme binding"/>
    <property type="evidence" value="ECO:0007669"/>
    <property type="project" value="InterPro"/>
</dbReference>
<dbReference type="RefSeq" id="XP_043014370.1">
    <property type="nucleotide sequence ID" value="XM_043149762.1"/>
</dbReference>
<protein>
    <recommendedName>
        <fullName evidence="14">Cytochrome P450</fullName>
    </recommendedName>
</protein>
<name>A0A9P7V053_9AGAR</name>
<dbReference type="InterPro" id="IPR001128">
    <property type="entry name" value="Cyt_P450"/>
</dbReference>
<evidence type="ECO:0000313" key="12">
    <source>
        <dbReference type="EMBL" id="KAG7097900.1"/>
    </source>
</evidence>
<keyword evidence="7 9" id="KW-0408">Iron</keyword>
<dbReference type="Proteomes" id="UP001049176">
    <property type="component" value="Chromosome 2"/>
</dbReference>
<evidence type="ECO:0000256" key="1">
    <source>
        <dbReference type="ARBA" id="ARBA00001971"/>
    </source>
</evidence>
<dbReference type="GeneID" id="66074289"/>
<dbReference type="KEGG" id="more:E1B28_005213"/>
<evidence type="ECO:0000256" key="2">
    <source>
        <dbReference type="ARBA" id="ARBA00005179"/>
    </source>
</evidence>
<dbReference type="Pfam" id="PF00067">
    <property type="entry name" value="p450"/>
    <property type="match status" value="1"/>
</dbReference>
<dbReference type="PRINTS" id="PR00385">
    <property type="entry name" value="P450"/>
</dbReference>
<keyword evidence="5 9" id="KW-0479">Metal-binding</keyword>
<keyword evidence="11" id="KW-0472">Membrane</keyword>
<dbReference type="AlphaFoldDB" id="A0A9P7V053"/>
<evidence type="ECO:0000313" key="13">
    <source>
        <dbReference type="Proteomes" id="UP001049176"/>
    </source>
</evidence>
<proteinExistence type="inferred from homology"/>
<accession>A0A9P7V053</accession>
<dbReference type="CDD" id="cd11065">
    <property type="entry name" value="CYP64-like"/>
    <property type="match status" value="1"/>
</dbReference>
<dbReference type="InterPro" id="IPR050364">
    <property type="entry name" value="Cytochrome_P450_fung"/>
</dbReference>
<dbReference type="EMBL" id="CM032182">
    <property type="protein sequence ID" value="KAG7097900.1"/>
    <property type="molecule type" value="Genomic_DNA"/>
</dbReference>
<evidence type="ECO:0000256" key="3">
    <source>
        <dbReference type="ARBA" id="ARBA00010617"/>
    </source>
</evidence>
<evidence type="ECO:0000256" key="8">
    <source>
        <dbReference type="ARBA" id="ARBA00023033"/>
    </source>
</evidence>
<evidence type="ECO:0000256" key="5">
    <source>
        <dbReference type="ARBA" id="ARBA00022723"/>
    </source>
</evidence>
<evidence type="ECO:0000256" key="10">
    <source>
        <dbReference type="RuleBase" id="RU000461"/>
    </source>
</evidence>
<keyword evidence="13" id="KW-1185">Reference proteome</keyword>
<gene>
    <name evidence="12" type="ORF">E1B28_005213</name>
</gene>
<sequence>MGLLSRVSGYYGPMIAIVLGMILVVRSARLRRKLPPGPRALPLIGNLLDLPRSHEWLTYVEWGRKFNSDIVHFEFAGTTTIILNSYEAINDLLEKRSNIYSSRPKWTMLNEVIGWNWILITMPYGKSWNTRRKLVHQEFNPKQSERYEPQTVKAVRNLLVDLLREPDNFCHLFRHMAGSIILSITYGITIKPAEIGDPAIDTAERALEGFEAAAVLGSFLVDYLPILKYLPSWFPGASFKLKGREWGKDADRMLNEPFDIVKEQIVNGSNKPCFVSYCLDRKNAKDVDETVVRESAGAMYLAGTDTTVCALHIFILAMVCYPEAQRLAQEELDRVVDPDRLPDLKDRDDLPYITAILYETMRWQPVDPLGLAHLVTEEDEYRGYRIPRNSVVTGNVWAVFRDAEIYGRDTDKFIPGRFLTPDGQINPDIPEPTMFWGTGRRICPGRHFAMISMYAAVAGMLYSFNIRKVRDKFGNEIVPSQEFTSSLQSRPVPFPCEIKPRSEHHEKLIRTAAVLMNDVDI</sequence>
<evidence type="ECO:0000256" key="9">
    <source>
        <dbReference type="PIRSR" id="PIRSR602401-1"/>
    </source>
</evidence>
<dbReference type="OrthoDB" id="2789670at2759"/>
<dbReference type="GO" id="GO:0005506">
    <property type="term" value="F:iron ion binding"/>
    <property type="evidence" value="ECO:0007669"/>
    <property type="project" value="InterPro"/>
</dbReference>
<evidence type="ECO:0000256" key="6">
    <source>
        <dbReference type="ARBA" id="ARBA00023002"/>
    </source>
</evidence>
<evidence type="ECO:0000256" key="11">
    <source>
        <dbReference type="SAM" id="Phobius"/>
    </source>
</evidence>
<organism evidence="12 13">
    <name type="scientific">Marasmius oreades</name>
    <name type="common">fairy-ring Marasmius</name>
    <dbReference type="NCBI Taxonomy" id="181124"/>
    <lineage>
        <taxon>Eukaryota</taxon>
        <taxon>Fungi</taxon>
        <taxon>Dikarya</taxon>
        <taxon>Basidiomycota</taxon>
        <taxon>Agaricomycotina</taxon>
        <taxon>Agaricomycetes</taxon>
        <taxon>Agaricomycetidae</taxon>
        <taxon>Agaricales</taxon>
        <taxon>Marasmiineae</taxon>
        <taxon>Marasmiaceae</taxon>
        <taxon>Marasmius</taxon>
    </lineage>
</organism>
<keyword evidence="11" id="KW-0812">Transmembrane</keyword>
<keyword evidence="11" id="KW-1133">Transmembrane helix</keyword>
<dbReference type="GO" id="GO:0004497">
    <property type="term" value="F:monooxygenase activity"/>
    <property type="evidence" value="ECO:0007669"/>
    <property type="project" value="UniProtKB-KW"/>
</dbReference>
<reference evidence="12" key="1">
    <citation type="journal article" date="2021" name="Genome Biol. Evol.">
        <title>The assembled and annotated genome of the fairy-ring fungus Marasmius oreades.</title>
        <authorList>
            <person name="Hiltunen M."/>
            <person name="Ament-Velasquez S.L."/>
            <person name="Johannesson H."/>
        </authorList>
    </citation>
    <scope>NUCLEOTIDE SEQUENCE</scope>
    <source>
        <strain evidence="12">03SP1</strain>
    </source>
</reference>
<dbReference type="InterPro" id="IPR017972">
    <property type="entry name" value="Cyt_P450_CS"/>
</dbReference>
<keyword evidence="8 10" id="KW-0503">Monooxygenase</keyword>
<comment type="pathway">
    <text evidence="2">Secondary metabolite biosynthesis.</text>
</comment>
<dbReference type="SUPFAM" id="SSF48264">
    <property type="entry name" value="Cytochrome P450"/>
    <property type="match status" value="1"/>
</dbReference>
<dbReference type="PRINTS" id="PR00463">
    <property type="entry name" value="EP450I"/>
</dbReference>
<evidence type="ECO:0000256" key="4">
    <source>
        <dbReference type="ARBA" id="ARBA00022617"/>
    </source>
</evidence>
<feature type="transmembrane region" description="Helical" evidence="11">
    <location>
        <begin position="7"/>
        <end position="25"/>
    </location>
</feature>
<keyword evidence="4 9" id="KW-0349">Heme</keyword>
<comment type="similarity">
    <text evidence="3 10">Belongs to the cytochrome P450 family.</text>
</comment>
<dbReference type="Gene3D" id="1.10.630.10">
    <property type="entry name" value="Cytochrome P450"/>
    <property type="match status" value="1"/>
</dbReference>
<dbReference type="InterPro" id="IPR002401">
    <property type="entry name" value="Cyt_P450_E_grp-I"/>
</dbReference>
<dbReference type="InterPro" id="IPR036396">
    <property type="entry name" value="Cyt_P450_sf"/>
</dbReference>
<keyword evidence="6 10" id="KW-0560">Oxidoreductase</keyword>
<comment type="cofactor">
    <cofactor evidence="1 9">
        <name>heme</name>
        <dbReference type="ChEBI" id="CHEBI:30413"/>
    </cofactor>
</comment>
<dbReference type="GO" id="GO:0016705">
    <property type="term" value="F:oxidoreductase activity, acting on paired donors, with incorporation or reduction of molecular oxygen"/>
    <property type="evidence" value="ECO:0007669"/>
    <property type="project" value="InterPro"/>
</dbReference>
<evidence type="ECO:0000256" key="7">
    <source>
        <dbReference type="ARBA" id="ARBA00023004"/>
    </source>
</evidence>
<evidence type="ECO:0008006" key="14">
    <source>
        <dbReference type="Google" id="ProtNLM"/>
    </source>
</evidence>
<feature type="binding site" description="axial binding residue" evidence="9">
    <location>
        <position position="443"/>
    </location>
    <ligand>
        <name>heme</name>
        <dbReference type="ChEBI" id="CHEBI:30413"/>
    </ligand>
    <ligandPart>
        <name>Fe</name>
        <dbReference type="ChEBI" id="CHEBI:18248"/>
    </ligandPart>
</feature>
<comment type="caution">
    <text evidence="12">The sequence shown here is derived from an EMBL/GenBank/DDBJ whole genome shotgun (WGS) entry which is preliminary data.</text>
</comment>
<dbReference type="PANTHER" id="PTHR46300">
    <property type="entry name" value="P450, PUTATIVE (EUROFUNG)-RELATED-RELATED"/>
    <property type="match status" value="1"/>
</dbReference>
<dbReference type="PROSITE" id="PS00086">
    <property type="entry name" value="CYTOCHROME_P450"/>
    <property type="match status" value="1"/>
</dbReference>
<dbReference type="PANTHER" id="PTHR46300:SF7">
    <property type="entry name" value="P450, PUTATIVE (EUROFUNG)-RELATED"/>
    <property type="match status" value="1"/>
</dbReference>
<feature type="transmembrane region" description="Helical" evidence="11">
    <location>
        <begin position="447"/>
        <end position="464"/>
    </location>
</feature>